<organism evidence="2 3">
    <name type="scientific">Allacma fusca</name>
    <dbReference type="NCBI Taxonomy" id="39272"/>
    <lineage>
        <taxon>Eukaryota</taxon>
        <taxon>Metazoa</taxon>
        <taxon>Ecdysozoa</taxon>
        <taxon>Arthropoda</taxon>
        <taxon>Hexapoda</taxon>
        <taxon>Collembola</taxon>
        <taxon>Symphypleona</taxon>
        <taxon>Sminthuridae</taxon>
        <taxon>Allacma</taxon>
    </lineage>
</organism>
<dbReference type="Proteomes" id="UP000708208">
    <property type="component" value="Unassembled WGS sequence"/>
</dbReference>
<evidence type="ECO:0000313" key="3">
    <source>
        <dbReference type="Proteomes" id="UP000708208"/>
    </source>
</evidence>
<dbReference type="FunFam" id="3.40.50.450:FF:000017">
    <property type="entry name" value="Raw, isoform D"/>
    <property type="match status" value="1"/>
</dbReference>
<reference evidence="2" key="1">
    <citation type="submission" date="2021-06" db="EMBL/GenBank/DDBJ databases">
        <authorList>
            <person name="Hodson N. C."/>
            <person name="Mongue J. A."/>
            <person name="Jaron S. K."/>
        </authorList>
    </citation>
    <scope>NUCLEOTIDE SEQUENCE</scope>
</reference>
<dbReference type="GO" id="GO:0005509">
    <property type="term" value="F:calcium ion binding"/>
    <property type="evidence" value="ECO:0007669"/>
    <property type="project" value="InterPro"/>
</dbReference>
<dbReference type="InterPro" id="IPR002048">
    <property type="entry name" value="EF_hand_dom"/>
</dbReference>
<dbReference type="PANTHER" id="PTHR36300">
    <property type="entry name" value="RAW, ISOFORM A"/>
    <property type="match status" value="1"/>
</dbReference>
<keyword evidence="3" id="KW-1185">Reference proteome</keyword>
<dbReference type="Pfam" id="PF15891">
    <property type="entry name" value="Nuc_deoxyri_tr2"/>
    <property type="match status" value="2"/>
</dbReference>
<protein>
    <recommendedName>
        <fullName evidence="1">EF-hand domain-containing protein</fullName>
    </recommendedName>
</protein>
<dbReference type="EMBL" id="CAJVCH010569847">
    <property type="protein sequence ID" value="CAG7833344.1"/>
    <property type="molecule type" value="Genomic_DNA"/>
</dbReference>
<feature type="domain" description="EF-hand" evidence="1">
    <location>
        <begin position="248"/>
        <end position="283"/>
    </location>
</feature>
<dbReference type="GO" id="GO:0005886">
    <property type="term" value="C:plasma membrane"/>
    <property type="evidence" value="ECO:0007669"/>
    <property type="project" value="TreeGrafter"/>
</dbReference>
<comment type="caution">
    <text evidence="2">The sequence shown here is derived from an EMBL/GenBank/DDBJ whole genome shotgun (WGS) entry which is preliminary data.</text>
</comment>
<dbReference type="PROSITE" id="PS50222">
    <property type="entry name" value="EF_HAND_2"/>
    <property type="match status" value="1"/>
</dbReference>
<proteinExistence type="predicted"/>
<dbReference type="PANTHER" id="PTHR36300:SF1">
    <property type="entry name" value="RAW, ISOFORM A"/>
    <property type="match status" value="1"/>
</dbReference>
<dbReference type="InterPro" id="IPR039470">
    <property type="entry name" value="Nuc_deoxyri_tr2"/>
</dbReference>
<name>A0A8J2LIJ7_9HEXA</name>
<dbReference type="AlphaFoldDB" id="A0A8J2LIJ7"/>
<gene>
    <name evidence="2" type="ORF">AFUS01_LOCUS42980</name>
</gene>
<accession>A0A8J2LIJ7</accession>
<sequence length="551" mass="61860">MLCCAGKCRNRSCSPGSNNNESTYLTFGDYSVFASEMKRAYAEDSATQAAPALKIAHKCDKKHSSVSEFKSNNHSTINCEVFLGGSCNPTTWRQDIAIPTLKDLGISYFNPQVSTWGPELIDLEHQAKSNAEILFFVINNQTRATVAMIEVAYVVAKQRKVILVLSGFKGPGHKISDEPITQTEYEELTRGQLLLQELVAQHGVPVFNDIRTALQCTSKVIQDSIRPQDLKLTDLPQPLKSGHVQLGNKLINLKKTFESLDTSSKGEISLSDFCQAYRILMNRELTREEVLNVLEGIKKIDTDIMIITPPAVTEPNLKKDTNGVNGTVINYEQFWCMMSELMFHQYRNCNSNRSWSNQLSNKASYFVRNVSIALTRLLENVPGSKPPWIPLSSRLDIETKSLQKVYDVYLGGIGTHEDKWRSDVAIPLLKSHGLTFLSPEAKQENRKLIPTDISGIEKSRFLFFYLPENTRSLETCLLAVYYIGLGCQVVLCIEPVKNDCQIDGEKLTQLAIKDYNRARAYLKDMASRDAVPVFEELSVALDCVVEKCKNS</sequence>
<dbReference type="OrthoDB" id="6493944at2759"/>
<evidence type="ECO:0000259" key="1">
    <source>
        <dbReference type="PROSITE" id="PS50222"/>
    </source>
</evidence>
<evidence type="ECO:0000313" key="2">
    <source>
        <dbReference type="EMBL" id="CAG7833344.1"/>
    </source>
</evidence>